<keyword evidence="7" id="KW-1133">Transmembrane helix</keyword>
<keyword evidence="4 10" id="KW-0808">Transferase</keyword>
<evidence type="ECO:0000313" key="13">
    <source>
        <dbReference type="Proteomes" id="UP000827892"/>
    </source>
</evidence>
<organism evidence="12 13">
    <name type="scientific">Caenorhabditis briggsae</name>
    <dbReference type="NCBI Taxonomy" id="6238"/>
    <lineage>
        <taxon>Eukaryota</taxon>
        <taxon>Metazoa</taxon>
        <taxon>Ecdysozoa</taxon>
        <taxon>Nematoda</taxon>
        <taxon>Chromadorea</taxon>
        <taxon>Rhabditida</taxon>
        <taxon>Rhabditina</taxon>
        <taxon>Rhabditomorpha</taxon>
        <taxon>Rhabditoidea</taxon>
        <taxon>Rhabditidae</taxon>
        <taxon>Peloderinae</taxon>
        <taxon>Caenorhabditis</taxon>
    </lineage>
</organism>
<sequence length="284" mass="32614">MDSNLSFMFSMIANFSRTAAFQTEYMFQQTELIDQLRREKYDLAIAESIFFHAFALFEEIGIRSVINTDNSFHDWNERLKNFVGYFLGSTFDTWKYDAEIAALPKTYKGPRCWRTLLSNVAFNFVNSNPFIDYPSATLPKTVFVGGMQVNTKKQGKVKLSKEWDDVFSKRSRNVLVSFGSMAFSSFMPDEYKKTFLEVFAYMPDTTFIWKYEEANVTLADHLPNVKLTTWMPQNDLLADDRLNLFVTHGGLGSSIELAYQGKPAVVVPLLGDQPRNAHMLTRHG</sequence>
<evidence type="ECO:0000256" key="6">
    <source>
        <dbReference type="ARBA" id="ARBA00022729"/>
    </source>
</evidence>
<keyword evidence="3 10" id="KW-0328">Glycosyltransferase</keyword>
<keyword evidence="8" id="KW-0472">Membrane</keyword>
<dbReference type="GO" id="GO:0015020">
    <property type="term" value="F:glucuronosyltransferase activity"/>
    <property type="evidence" value="ECO:0007669"/>
    <property type="project" value="UniProtKB-EC"/>
</dbReference>
<evidence type="ECO:0000256" key="2">
    <source>
        <dbReference type="ARBA" id="ARBA00009995"/>
    </source>
</evidence>
<dbReference type="FunFam" id="3.40.50.2000:FF:000038">
    <property type="entry name" value="UDP-GlucuronosylTransferase"/>
    <property type="match status" value="1"/>
</dbReference>
<dbReference type="Proteomes" id="UP000827892">
    <property type="component" value="Chromosome V"/>
</dbReference>
<gene>
    <name evidence="12" type="ORF">L3Y34_007627</name>
</gene>
<dbReference type="PANTHER" id="PTHR48043:SF73">
    <property type="entry name" value="UDP-GLUCURONOSYLTRANSFERASE"/>
    <property type="match status" value="1"/>
</dbReference>
<evidence type="ECO:0000256" key="4">
    <source>
        <dbReference type="ARBA" id="ARBA00022679"/>
    </source>
</evidence>
<reference evidence="12 13" key="1">
    <citation type="submission" date="2022-02" db="EMBL/GenBank/DDBJ databases">
        <title>Chromosome-level reference genomes for two strains of Caenorhabditis briggsae: an improved platform for comparative genomics.</title>
        <authorList>
            <person name="Stevens L."/>
            <person name="Andersen E.C."/>
        </authorList>
    </citation>
    <scope>NUCLEOTIDE SEQUENCE [LARGE SCALE GENOMIC DNA]</scope>
    <source>
        <strain evidence="12">QX1410_ONT</strain>
        <tissue evidence="12">Whole-organism</tissue>
    </source>
</reference>
<dbReference type="SUPFAM" id="SSF53756">
    <property type="entry name" value="UDP-Glycosyltransferase/glycogen phosphorylase"/>
    <property type="match status" value="1"/>
</dbReference>
<evidence type="ECO:0000256" key="1">
    <source>
        <dbReference type="ARBA" id="ARBA00004167"/>
    </source>
</evidence>
<evidence type="ECO:0000256" key="3">
    <source>
        <dbReference type="ARBA" id="ARBA00022676"/>
    </source>
</evidence>
<dbReference type="PROSITE" id="PS00375">
    <property type="entry name" value="UDPGT"/>
    <property type="match status" value="1"/>
</dbReference>
<dbReference type="Gene3D" id="3.40.50.2000">
    <property type="entry name" value="Glycogen Phosphorylase B"/>
    <property type="match status" value="2"/>
</dbReference>
<protein>
    <recommendedName>
        <fullName evidence="11">UDP-glucuronosyltransferase</fullName>
        <ecNumber evidence="11">2.4.1.17</ecNumber>
    </recommendedName>
</protein>
<dbReference type="InterPro" id="IPR002213">
    <property type="entry name" value="UDP_glucos_trans"/>
</dbReference>
<evidence type="ECO:0000313" key="12">
    <source>
        <dbReference type="EMBL" id="ULT88543.1"/>
    </source>
</evidence>
<dbReference type="GO" id="GO:0016020">
    <property type="term" value="C:membrane"/>
    <property type="evidence" value="ECO:0007669"/>
    <property type="project" value="UniProtKB-SubCell"/>
</dbReference>
<dbReference type="EC" id="2.4.1.17" evidence="11"/>
<evidence type="ECO:0000256" key="5">
    <source>
        <dbReference type="ARBA" id="ARBA00022692"/>
    </source>
</evidence>
<dbReference type="InterPro" id="IPR035595">
    <property type="entry name" value="UDP_glycos_trans_CS"/>
</dbReference>
<dbReference type="InterPro" id="IPR050271">
    <property type="entry name" value="UDP-glycosyltransferase"/>
</dbReference>
<evidence type="ECO:0000256" key="8">
    <source>
        <dbReference type="ARBA" id="ARBA00023136"/>
    </source>
</evidence>
<dbReference type="AlphaFoldDB" id="A0AAE8ZZT1"/>
<evidence type="ECO:0000256" key="11">
    <source>
        <dbReference type="RuleBase" id="RU362059"/>
    </source>
</evidence>
<comment type="subcellular location">
    <subcellularLocation>
        <location evidence="1 11">Membrane</location>
        <topology evidence="1 11">Single-pass membrane protein</topology>
    </subcellularLocation>
</comment>
<accession>A0AAE8ZZT1</accession>
<evidence type="ECO:0000256" key="9">
    <source>
        <dbReference type="ARBA" id="ARBA00047475"/>
    </source>
</evidence>
<dbReference type="PANTHER" id="PTHR48043">
    <property type="entry name" value="EG:EG0003.4 PROTEIN-RELATED"/>
    <property type="match status" value="1"/>
</dbReference>
<name>A0AAE8ZZT1_CAEBR</name>
<evidence type="ECO:0000256" key="10">
    <source>
        <dbReference type="RuleBase" id="RU003718"/>
    </source>
</evidence>
<comment type="catalytic activity">
    <reaction evidence="9 11">
        <text>glucuronate acceptor + UDP-alpha-D-glucuronate = acceptor beta-D-glucuronoside + UDP + H(+)</text>
        <dbReference type="Rhea" id="RHEA:21032"/>
        <dbReference type="ChEBI" id="CHEBI:15378"/>
        <dbReference type="ChEBI" id="CHEBI:58052"/>
        <dbReference type="ChEBI" id="CHEBI:58223"/>
        <dbReference type="ChEBI" id="CHEBI:132367"/>
        <dbReference type="ChEBI" id="CHEBI:132368"/>
        <dbReference type="EC" id="2.4.1.17"/>
    </reaction>
</comment>
<keyword evidence="5" id="KW-0812">Transmembrane</keyword>
<proteinExistence type="inferred from homology"/>
<evidence type="ECO:0000256" key="7">
    <source>
        <dbReference type="ARBA" id="ARBA00022989"/>
    </source>
</evidence>
<keyword evidence="6" id="KW-0732">Signal</keyword>
<dbReference type="Pfam" id="PF00201">
    <property type="entry name" value="UDPGT"/>
    <property type="match status" value="1"/>
</dbReference>
<dbReference type="EMBL" id="CP090895">
    <property type="protein sequence ID" value="ULT88543.1"/>
    <property type="molecule type" value="Genomic_DNA"/>
</dbReference>
<dbReference type="CDD" id="cd03784">
    <property type="entry name" value="GT1_Gtf-like"/>
    <property type="match status" value="1"/>
</dbReference>
<comment type="similarity">
    <text evidence="2 10">Belongs to the UDP-glycosyltransferase family.</text>
</comment>